<dbReference type="AlphaFoldDB" id="A0A085MKQ3"/>
<accession>A0A085MKQ3</accession>
<name>A0A085MKQ3_9BILA</name>
<protein>
    <submittedName>
        <fullName evidence="1">Uncharacterized protein</fullName>
    </submittedName>
</protein>
<sequence length="98" mass="11534">MEIGYRRDSNCITWKHRQGFASDEFIASLLHQFRKTNFKGGARFSFLSGSELERSSEIWYNKQVGERVYSLIVTTFFCPGRRLTALRMLREWDGSVRC</sequence>
<keyword evidence="2" id="KW-1185">Reference proteome</keyword>
<gene>
    <name evidence="1" type="ORF">M513_01469</name>
</gene>
<organism evidence="1 2">
    <name type="scientific">Trichuris suis</name>
    <name type="common">pig whipworm</name>
    <dbReference type="NCBI Taxonomy" id="68888"/>
    <lineage>
        <taxon>Eukaryota</taxon>
        <taxon>Metazoa</taxon>
        <taxon>Ecdysozoa</taxon>
        <taxon>Nematoda</taxon>
        <taxon>Enoplea</taxon>
        <taxon>Dorylaimia</taxon>
        <taxon>Trichinellida</taxon>
        <taxon>Trichuridae</taxon>
        <taxon>Trichuris</taxon>
    </lineage>
</organism>
<evidence type="ECO:0000313" key="2">
    <source>
        <dbReference type="Proteomes" id="UP000030764"/>
    </source>
</evidence>
<reference evidence="1 2" key="1">
    <citation type="journal article" date="2014" name="Nat. Genet.">
        <title>Genome and transcriptome of the porcine whipworm Trichuris suis.</title>
        <authorList>
            <person name="Jex A.R."/>
            <person name="Nejsum P."/>
            <person name="Schwarz E.M."/>
            <person name="Hu L."/>
            <person name="Young N.D."/>
            <person name="Hall R.S."/>
            <person name="Korhonen P.K."/>
            <person name="Liao S."/>
            <person name="Thamsborg S."/>
            <person name="Xia J."/>
            <person name="Xu P."/>
            <person name="Wang S."/>
            <person name="Scheerlinck J.P."/>
            <person name="Hofmann A."/>
            <person name="Sternberg P.W."/>
            <person name="Wang J."/>
            <person name="Gasser R.B."/>
        </authorList>
    </citation>
    <scope>NUCLEOTIDE SEQUENCE [LARGE SCALE GENOMIC DNA]</scope>
    <source>
        <strain evidence="1">DCEP-RM93M</strain>
    </source>
</reference>
<proteinExistence type="predicted"/>
<dbReference type="EMBL" id="KL363187">
    <property type="protein sequence ID" value="KFD57799.1"/>
    <property type="molecule type" value="Genomic_DNA"/>
</dbReference>
<evidence type="ECO:0000313" key="1">
    <source>
        <dbReference type="EMBL" id="KFD57799.1"/>
    </source>
</evidence>
<dbReference type="Proteomes" id="UP000030764">
    <property type="component" value="Unassembled WGS sequence"/>
</dbReference>